<protein>
    <submittedName>
        <fullName evidence="1">Uncharacterized protein</fullName>
    </submittedName>
</protein>
<keyword evidence="2" id="KW-1185">Reference proteome</keyword>
<organism evidence="1 2">
    <name type="scientific">Persea americana</name>
    <name type="common">Avocado</name>
    <dbReference type="NCBI Taxonomy" id="3435"/>
    <lineage>
        <taxon>Eukaryota</taxon>
        <taxon>Viridiplantae</taxon>
        <taxon>Streptophyta</taxon>
        <taxon>Embryophyta</taxon>
        <taxon>Tracheophyta</taxon>
        <taxon>Spermatophyta</taxon>
        <taxon>Magnoliopsida</taxon>
        <taxon>Magnoliidae</taxon>
        <taxon>Laurales</taxon>
        <taxon>Lauraceae</taxon>
        <taxon>Persea</taxon>
    </lineage>
</organism>
<dbReference type="Proteomes" id="UP001234297">
    <property type="component" value="Chromosome 5"/>
</dbReference>
<dbReference type="EMBL" id="CM056813">
    <property type="protein sequence ID" value="KAJ8639698.1"/>
    <property type="molecule type" value="Genomic_DNA"/>
</dbReference>
<gene>
    <name evidence="1" type="ORF">MRB53_016392</name>
</gene>
<comment type="caution">
    <text evidence="1">The sequence shown here is derived from an EMBL/GenBank/DDBJ whole genome shotgun (WGS) entry which is preliminary data.</text>
</comment>
<proteinExistence type="predicted"/>
<evidence type="ECO:0000313" key="2">
    <source>
        <dbReference type="Proteomes" id="UP001234297"/>
    </source>
</evidence>
<reference evidence="1 2" key="1">
    <citation type="journal article" date="2022" name="Hortic Res">
        <title>A haplotype resolved chromosomal level avocado genome allows analysis of novel avocado genes.</title>
        <authorList>
            <person name="Nath O."/>
            <person name="Fletcher S.J."/>
            <person name="Hayward A."/>
            <person name="Shaw L.M."/>
            <person name="Masouleh A.K."/>
            <person name="Furtado A."/>
            <person name="Henry R.J."/>
            <person name="Mitter N."/>
        </authorList>
    </citation>
    <scope>NUCLEOTIDE SEQUENCE [LARGE SCALE GENOMIC DNA]</scope>
    <source>
        <strain evidence="2">cv. Hass</strain>
    </source>
</reference>
<accession>A0ACC2M213</accession>
<name>A0ACC2M213_PERAE</name>
<evidence type="ECO:0000313" key="1">
    <source>
        <dbReference type="EMBL" id="KAJ8639698.1"/>
    </source>
</evidence>
<sequence>MARTKETCKRAPMSSDTVEGAGVEQIIAPLKKKQKGEDKSEKKPHLSDKIRVGRMRDWWIELPDHLKDWVRAMGFGDFMSIVAFCTDRALICALSERWRDETHTFHFPPGEMTITLEDIARCWGLRVTGLPVFSKANDVKAFITRLRLHRMFGARPQSGVGQIDTEWLRGAYSPERRRILNKWARNQADFLAKLRARVPGFGGLLVRGCEGGPVPTMAGARANVGEGPSSGKSRSTAGPTDDDVTVVDGIESDDEVDGGYDDAGDEDEGVRPRRVVSAGFDEGSGGGAGRGDEGDVAGPSEQKENERQSEVRLRRPRLISARLGDDEHLRAFLLFFLGRCLFANATGNRAPGTLIRFVQDLDKVWVWEHIIQCRPERLSARLNCTPRASQWYPNANLRSFANILPPEMAERIKALGMRQGEQGYRFILNELKNHELHRGGLDDEVAVVQEGCTLFERDIWLHAPQVAIRLVVSRVARQLGHHQVVPAEKSVMHRSYPGWGLKAFKRRHPCRKEIKNWSRKRRKATFGVDASAWSDYEVYWRTALHRYILPESYSCGASYSVSNCAEAAEASSLAREEIPAVARHWQARTSSEGRGEGTSGCVVSDAESILRGETLRLSHLVEKKDTEIVRLRVLLTLRGSAAGKMKRSSKRWLILTRYEVMELFVYFEFVFMTFGYYAEQQRAGHV</sequence>